<evidence type="ECO:0000313" key="1">
    <source>
        <dbReference type="EMBL" id="KAJ8030216.1"/>
    </source>
</evidence>
<keyword evidence="2" id="KW-1185">Reference proteome</keyword>
<protein>
    <submittedName>
        <fullName evidence="1">Uncharacterized protein</fullName>
    </submittedName>
</protein>
<evidence type="ECO:0000313" key="2">
    <source>
        <dbReference type="Proteomes" id="UP001152320"/>
    </source>
</evidence>
<accession>A0A9Q1BPE3</accession>
<dbReference type="AlphaFoldDB" id="A0A9Q1BPE3"/>
<organism evidence="1 2">
    <name type="scientific">Holothuria leucospilota</name>
    <name type="common">Black long sea cucumber</name>
    <name type="synonym">Mertensiothuria leucospilota</name>
    <dbReference type="NCBI Taxonomy" id="206669"/>
    <lineage>
        <taxon>Eukaryota</taxon>
        <taxon>Metazoa</taxon>
        <taxon>Echinodermata</taxon>
        <taxon>Eleutherozoa</taxon>
        <taxon>Echinozoa</taxon>
        <taxon>Holothuroidea</taxon>
        <taxon>Aspidochirotacea</taxon>
        <taxon>Aspidochirotida</taxon>
        <taxon>Holothuriidae</taxon>
        <taxon>Holothuria</taxon>
    </lineage>
</organism>
<dbReference type="Proteomes" id="UP001152320">
    <property type="component" value="Chromosome 13"/>
</dbReference>
<comment type="caution">
    <text evidence="1">The sequence shown here is derived from an EMBL/GenBank/DDBJ whole genome shotgun (WGS) entry which is preliminary data.</text>
</comment>
<proteinExistence type="predicted"/>
<gene>
    <name evidence="1" type="ORF">HOLleu_26560</name>
</gene>
<sequence>MSLTGSHTPRNTASVLLEDPLFRAGELSPSTCPPLLTHSSNHFYPRSAVTSRILLSSCKNCLKLRLYRCQMIVC</sequence>
<reference evidence="1" key="1">
    <citation type="submission" date="2021-10" db="EMBL/GenBank/DDBJ databases">
        <title>Tropical sea cucumber genome reveals ecological adaptation and Cuvierian tubules defense mechanism.</title>
        <authorList>
            <person name="Chen T."/>
        </authorList>
    </citation>
    <scope>NUCLEOTIDE SEQUENCE</scope>
    <source>
        <strain evidence="1">Nanhai2018</strain>
        <tissue evidence="1">Muscle</tissue>
    </source>
</reference>
<dbReference type="EMBL" id="JAIZAY010000013">
    <property type="protein sequence ID" value="KAJ8030216.1"/>
    <property type="molecule type" value="Genomic_DNA"/>
</dbReference>
<name>A0A9Q1BPE3_HOLLE</name>